<dbReference type="AlphaFoldDB" id="A0AA39ZJX6"/>
<comment type="caution">
    <text evidence="1">The sequence shown here is derived from an EMBL/GenBank/DDBJ whole genome shotgun (WGS) entry which is preliminary data.</text>
</comment>
<dbReference type="Gene3D" id="3.80.10.10">
    <property type="entry name" value="Ribonuclease Inhibitor"/>
    <property type="match status" value="1"/>
</dbReference>
<dbReference type="InterPro" id="IPR032675">
    <property type="entry name" value="LRR_dom_sf"/>
</dbReference>
<dbReference type="Proteomes" id="UP001174997">
    <property type="component" value="Unassembled WGS sequence"/>
</dbReference>
<reference evidence="1" key="1">
    <citation type="submission" date="2023-06" db="EMBL/GenBank/DDBJ databases">
        <title>Genome-scale phylogeny and comparative genomics of the fungal order Sordariales.</title>
        <authorList>
            <consortium name="Lawrence Berkeley National Laboratory"/>
            <person name="Hensen N."/>
            <person name="Bonometti L."/>
            <person name="Westerberg I."/>
            <person name="Brannstrom I.O."/>
            <person name="Guillou S."/>
            <person name="Cros-Aarteil S."/>
            <person name="Calhoun S."/>
            <person name="Haridas S."/>
            <person name="Kuo A."/>
            <person name="Mondo S."/>
            <person name="Pangilinan J."/>
            <person name="Riley R."/>
            <person name="Labutti K."/>
            <person name="Andreopoulos B."/>
            <person name="Lipzen A."/>
            <person name="Chen C."/>
            <person name="Yanf M."/>
            <person name="Daum C."/>
            <person name="Ng V."/>
            <person name="Clum A."/>
            <person name="Steindorff A."/>
            <person name="Ohm R."/>
            <person name="Martin F."/>
            <person name="Silar P."/>
            <person name="Natvig D."/>
            <person name="Lalanne C."/>
            <person name="Gautier V."/>
            <person name="Ament-Velasquez S.L."/>
            <person name="Kruys A."/>
            <person name="Hutchinson M.I."/>
            <person name="Powell A.J."/>
            <person name="Barry K."/>
            <person name="Miller A.N."/>
            <person name="Grigoriev I.V."/>
            <person name="Debuchy R."/>
            <person name="Gladieux P."/>
            <person name="Thoren M.H."/>
            <person name="Johannesson H."/>
        </authorList>
    </citation>
    <scope>NUCLEOTIDE SEQUENCE</scope>
    <source>
        <strain evidence="1">CBS 307.81</strain>
    </source>
</reference>
<keyword evidence="2" id="KW-1185">Reference proteome</keyword>
<sequence length="378" mass="43275">MTLFAELAFELRDLIVVHFCPCCRPKSNLVDFSTLLALTSSSKAMNQVATPHVYHRPHIRKWWLFARTLLVCPDLAGNVKQLYFLDKKANGVLVEHSGHVPGASEVAPAELVKYYPDGNYGQSVYKMHLAKFVPTELWELEFDHYFRKMHRQNRNPHPKHHTGAFDDNIRLDILASLCPKVRAIKSSYADPEEPLLRLNAPGSMDNLTKVVLIDNSDFTKMSPKHLFSIFQKAPNLEKCTVAGVRVTGFQEISEYASLEGIKMEKLARLTFSKSNLSTSCLQLILKACPNLKHLKYDGLKNYLDSGMQFRPEEVMPILDKLAPNLESFDLSLDKEWKVARFGTPWTEDTILELKGAMDERGIDYNFTFNHEVFPHEWF</sequence>
<accession>A0AA39ZJX6</accession>
<name>A0AA39ZJX6_9PEZI</name>
<protein>
    <submittedName>
        <fullName evidence="1">Uncharacterized protein</fullName>
    </submittedName>
</protein>
<organism evidence="1 2">
    <name type="scientific">Cercophora samala</name>
    <dbReference type="NCBI Taxonomy" id="330535"/>
    <lineage>
        <taxon>Eukaryota</taxon>
        <taxon>Fungi</taxon>
        <taxon>Dikarya</taxon>
        <taxon>Ascomycota</taxon>
        <taxon>Pezizomycotina</taxon>
        <taxon>Sordariomycetes</taxon>
        <taxon>Sordariomycetidae</taxon>
        <taxon>Sordariales</taxon>
        <taxon>Lasiosphaeriaceae</taxon>
        <taxon>Cercophora</taxon>
    </lineage>
</organism>
<proteinExistence type="predicted"/>
<evidence type="ECO:0000313" key="2">
    <source>
        <dbReference type="Proteomes" id="UP001174997"/>
    </source>
</evidence>
<dbReference type="EMBL" id="JAULSY010000013">
    <property type="protein sequence ID" value="KAK0672431.1"/>
    <property type="molecule type" value="Genomic_DNA"/>
</dbReference>
<evidence type="ECO:0000313" key="1">
    <source>
        <dbReference type="EMBL" id="KAK0672431.1"/>
    </source>
</evidence>
<dbReference type="SUPFAM" id="SSF52047">
    <property type="entry name" value="RNI-like"/>
    <property type="match status" value="1"/>
</dbReference>
<gene>
    <name evidence="1" type="ORF">QBC41DRAFT_371106</name>
</gene>